<accession>A0A2U0ULI5</accession>
<feature type="transmembrane region" description="Helical" evidence="1">
    <location>
        <begin position="6"/>
        <end position="28"/>
    </location>
</feature>
<feature type="transmembrane region" description="Helical" evidence="1">
    <location>
        <begin position="69"/>
        <end position="88"/>
    </location>
</feature>
<feature type="transmembrane region" description="Helical" evidence="1">
    <location>
        <begin position="40"/>
        <end position="63"/>
    </location>
</feature>
<protein>
    <submittedName>
        <fullName evidence="2">Uncharacterized protein</fullName>
    </submittedName>
</protein>
<comment type="caution">
    <text evidence="2">The sequence shown here is derived from an EMBL/GenBank/DDBJ whole genome shotgun (WGS) entry which is preliminary data.</text>
</comment>
<proteinExistence type="predicted"/>
<dbReference type="Proteomes" id="UP000245870">
    <property type="component" value="Unassembled WGS sequence"/>
</dbReference>
<organism evidence="2 3">
    <name type="scientific">Hallella colorans</name>
    <dbReference type="NCBI Taxonomy" id="1703337"/>
    <lineage>
        <taxon>Bacteria</taxon>
        <taxon>Pseudomonadati</taxon>
        <taxon>Bacteroidota</taxon>
        <taxon>Bacteroidia</taxon>
        <taxon>Bacteroidales</taxon>
        <taxon>Prevotellaceae</taxon>
        <taxon>Hallella</taxon>
    </lineage>
</organism>
<name>A0A2U0ULI5_9BACT</name>
<keyword evidence="3" id="KW-1185">Reference proteome</keyword>
<sequence length="92" mass="10435">MISTTTLIICTLFFTAIGAIWIVGYNYVKKHYPANLPHFYMVLAVVRVVLILTFVGVYILFISKSTAESRAFAIMVILMYILMMGVSLKIKH</sequence>
<keyword evidence="1" id="KW-0812">Transmembrane</keyword>
<evidence type="ECO:0000313" key="3">
    <source>
        <dbReference type="Proteomes" id="UP000245870"/>
    </source>
</evidence>
<evidence type="ECO:0000256" key="1">
    <source>
        <dbReference type="SAM" id="Phobius"/>
    </source>
</evidence>
<keyword evidence="1" id="KW-1133">Transmembrane helix</keyword>
<evidence type="ECO:0000313" key="2">
    <source>
        <dbReference type="EMBL" id="PVX58508.1"/>
    </source>
</evidence>
<keyword evidence="1" id="KW-0472">Membrane</keyword>
<reference evidence="2 3" key="1">
    <citation type="submission" date="2018-05" db="EMBL/GenBank/DDBJ databases">
        <title>Genomic Encyclopedia of Type Strains, Phase IV (KMG-IV): sequencing the most valuable type-strain genomes for metagenomic binning, comparative biology and taxonomic classification.</title>
        <authorList>
            <person name="Goeker M."/>
        </authorList>
    </citation>
    <scope>NUCLEOTIDE SEQUENCE [LARGE SCALE GENOMIC DNA]</scope>
    <source>
        <strain evidence="2 3">DSM 100333</strain>
    </source>
</reference>
<dbReference type="AlphaFoldDB" id="A0A2U0ULI5"/>
<gene>
    <name evidence="2" type="ORF">C7379_10226</name>
</gene>
<dbReference type="EMBL" id="QENY01000002">
    <property type="protein sequence ID" value="PVX58508.1"/>
    <property type="molecule type" value="Genomic_DNA"/>
</dbReference>